<evidence type="ECO:0000313" key="4">
    <source>
        <dbReference type="Proteomes" id="UP000054804"/>
    </source>
</evidence>
<protein>
    <submittedName>
        <fullName evidence="3">3-oxoacyl-ACP reductase</fullName>
    </submittedName>
</protein>
<reference evidence="3 4" key="1">
    <citation type="submission" date="2015-12" db="EMBL/GenBank/DDBJ databases">
        <title>Draft genome sequence of Streptomyces silvensis ATCC 53525, a producer of novel hormone antagonists.</title>
        <authorList>
            <person name="Johnston C.W."/>
            <person name="Li Y."/>
            <person name="Magarvey N.A."/>
        </authorList>
    </citation>
    <scope>NUCLEOTIDE SEQUENCE [LARGE SCALE GENOMIC DNA]</scope>
    <source>
        <strain evidence="3 4">ATCC 53525</strain>
    </source>
</reference>
<organism evidence="3 4">
    <name type="scientific">Streptomyces silvensis</name>
    <dbReference type="NCBI Taxonomy" id="1765722"/>
    <lineage>
        <taxon>Bacteria</taxon>
        <taxon>Bacillati</taxon>
        <taxon>Actinomycetota</taxon>
        <taxon>Actinomycetes</taxon>
        <taxon>Kitasatosporales</taxon>
        <taxon>Streptomycetaceae</taxon>
        <taxon>Streptomyces</taxon>
    </lineage>
</organism>
<comment type="similarity">
    <text evidence="1">Belongs to the short-chain dehydrogenases/reductases (SDR) family.</text>
</comment>
<evidence type="ECO:0000256" key="1">
    <source>
        <dbReference type="ARBA" id="ARBA00006484"/>
    </source>
</evidence>
<dbReference type="OrthoDB" id="9803333at2"/>
<dbReference type="PRINTS" id="PR00081">
    <property type="entry name" value="GDHRDH"/>
</dbReference>
<dbReference type="RefSeq" id="WP_058850714.1">
    <property type="nucleotide sequence ID" value="NZ_LOCL01000048.1"/>
</dbReference>
<dbReference type="SUPFAM" id="SSF51735">
    <property type="entry name" value="NAD(P)-binding Rossmann-fold domains"/>
    <property type="match status" value="1"/>
</dbReference>
<dbReference type="CDD" id="cd05233">
    <property type="entry name" value="SDR_c"/>
    <property type="match status" value="1"/>
</dbReference>
<keyword evidence="2" id="KW-0560">Oxidoreductase</keyword>
<accession>A0A0W7WX38</accession>
<proteinExistence type="inferred from homology"/>
<dbReference type="STRING" id="1765722.AT728_27260"/>
<dbReference type="GO" id="GO:0016491">
    <property type="term" value="F:oxidoreductase activity"/>
    <property type="evidence" value="ECO:0007669"/>
    <property type="project" value="UniProtKB-KW"/>
</dbReference>
<dbReference type="Proteomes" id="UP000054804">
    <property type="component" value="Unassembled WGS sequence"/>
</dbReference>
<dbReference type="InterPro" id="IPR002347">
    <property type="entry name" value="SDR_fam"/>
</dbReference>
<gene>
    <name evidence="3" type="ORF">AT728_27260</name>
</gene>
<sequence>MFVPLEGSWALIFGVSSGMGKETARALAEAGCHIIGVHFDLAEGQQQAEQYAKTVGELGVEAHFFNRNIAAPKTRAELVPVIHDLTSGVGPRVVLHSVAYGTLTSLLPSAPGGGQDQDTVLPEVTPKQLAMTVDVMGHSLVYWIQDLVQASLLPRGAKVFAMTSAGGTRVLSGYAPVAAAKATLESHVRNLAVELAPRGVAVNAIRAGTTITPALEKIPGNQKLIDHCRDINPGGRLTRTEDVAEAIVALSVSDSSWLTGNVIGVDGGEALVV</sequence>
<dbReference type="PANTHER" id="PTHR43477">
    <property type="entry name" value="DIHYDROANTICAPSIN 7-DEHYDROGENASE"/>
    <property type="match status" value="1"/>
</dbReference>
<dbReference type="PANTHER" id="PTHR43477:SF1">
    <property type="entry name" value="DIHYDROANTICAPSIN 7-DEHYDROGENASE"/>
    <property type="match status" value="1"/>
</dbReference>
<comment type="caution">
    <text evidence="3">The sequence shown here is derived from an EMBL/GenBank/DDBJ whole genome shotgun (WGS) entry which is preliminary data.</text>
</comment>
<dbReference type="InterPro" id="IPR036291">
    <property type="entry name" value="NAD(P)-bd_dom_sf"/>
</dbReference>
<dbReference type="AlphaFoldDB" id="A0A0W7WX38"/>
<keyword evidence="4" id="KW-1185">Reference proteome</keyword>
<dbReference type="Pfam" id="PF13561">
    <property type="entry name" value="adh_short_C2"/>
    <property type="match status" value="1"/>
</dbReference>
<evidence type="ECO:0000256" key="2">
    <source>
        <dbReference type="ARBA" id="ARBA00023002"/>
    </source>
</evidence>
<dbReference type="EMBL" id="LOCL01000048">
    <property type="protein sequence ID" value="KUF15152.1"/>
    <property type="molecule type" value="Genomic_DNA"/>
</dbReference>
<evidence type="ECO:0000313" key="3">
    <source>
        <dbReference type="EMBL" id="KUF15152.1"/>
    </source>
</evidence>
<name>A0A0W7WX38_9ACTN</name>
<dbReference type="Gene3D" id="3.40.50.720">
    <property type="entry name" value="NAD(P)-binding Rossmann-like Domain"/>
    <property type="match status" value="2"/>
</dbReference>
<dbReference type="InterPro" id="IPR051122">
    <property type="entry name" value="SDR_DHRS6-like"/>
</dbReference>